<evidence type="ECO:0000313" key="4">
    <source>
        <dbReference type="Proteomes" id="UP000281708"/>
    </source>
</evidence>
<feature type="compositionally biased region" description="Basic residues" evidence="1">
    <location>
        <begin position="158"/>
        <end position="167"/>
    </location>
</feature>
<keyword evidence="4" id="KW-1185">Reference proteome</keyword>
<dbReference type="AlphaFoldDB" id="A0A3L8P4J0"/>
<keyword evidence="2" id="KW-0812">Transmembrane</keyword>
<evidence type="ECO:0000256" key="1">
    <source>
        <dbReference type="SAM" id="MobiDB-lite"/>
    </source>
</evidence>
<organism evidence="3 4">
    <name type="scientific">Nocardioides mangrovicus</name>
    <dbReference type="NCBI Taxonomy" id="2478913"/>
    <lineage>
        <taxon>Bacteria</taxon>
        <taxon>Bacillati</taxon>
        <taxon>Actinomycetota</taxon>
        <taxon>Actinomycetes</taxon>
        <taxon>Propionibacteriales</taxon>
        <taxon>Nocardioidaceae</taxon>
        <taxon>Nocardioides</taxon>
    </lineage>
</organism>
<evidence type="ECO:0000256" key="2">
    <source>
        <dbReference type="SAM" id="Phobius"/>
    </source>
</evidence>
<sequence>MGLQRQAPGTFPQGRALLLSTATTVTVVAWGVLVFAAIDFGRTARDGHPGDWGLLALATVGAVACMFLAIVLAARMQDMIRLSARSSTRPLPRSLQEPEETEETEETGDPGALVPPPVDVRTAPGPALEAAPDPTSHPTPAPAPDSASTSGRSERRGRTSGKRAVRR</sequence>
<proteinExistence type="predicted"/>
<evidence type="ECO:0000313" key="3">
    <source>
        <dbReference type="EMBL" id="RLV50061.1"/>
    </source>
</evidence>
<feature type="compositionally biased region" description="Acidic residues" evidence="1">
    <location>
        <begin position="97"/>
        <end position="108"/>
    </location>
</feature>
<name>A0A3L8P4J0_9ACTN</name>
<keyword evidence="2" id="KW-0472">Membrane</keyword>
<feature type="region of interest" description="Disordered" evidence="1">
    <location>
        <begin position="83"/>
        <end position="167"/>
    </location>
</feature>
<feature type="transmembrane region" description="Helical" evidence="2">
    <location>
        <begin position="52"/>
        <end position="74"/>
    </location>
</feature>
<dbReference type="Proteomes" id="UP000281708">
    <property type="component" value="Unassembled WGS sequence"/>
</dbReference>
<comment type="caution">
    <text evidence="3">The sequence shown here is derived from an EMBL/GenBank/DDBJ whole genome shotgun (WGS) entry which is preliminary data.</text>
</comment>
<feature type="transmembrane region" description="Helical" evidence="2">
    <location>
        <begin position="16"/>
        <end position="40"/>
    </location>
</feature>
<accession>A0A3L8P4J0</accession>
<dbReference type="EMBL" id="RDBE01000006">
    <property type="protein sequence ID" value="RLV50061.1"/>
    <property type="molecule type" value="Genomic_DNA"/>
</dbReference>
<gene>
    <name evidence="3" type="ORF">D9V37_09370</name>
</gene>
<dbReference type="RefSeq" id="WP_121805825.1">
    <property type="nucleotide sequence ID" value="NZ_RDBE01000006.1"/>
</dbReference>
<protein>
    <submittedName>
        <fullName evidence="3">Uncharacterized protein</fullName>
    </submittedName>
</protein>
<keyword evidence="2" id="KW-1133">Transmembrane helix</keyword>
<reference evidence="3 4" key="1">
    <citation type="submission" date="2018-10" db="EMBL/GenBank/DDBJ databases">
        <title>Marmoricola sp. 4Q3S-7 whole genome shotgun sequence.</title>
        <authorList>
            <person name="Li F."/>
        </authorList>
    </citation>
    <scope>NUCLEOTIDE SEQUENCE [LARGE SCALE GENOMIC DNA]</scope>
    <source>
        <strain evidence="3 4">4Q3S-7</strain>
    </source>
</reference>